<gene>
    <name evidence="1" type="ORF">PYX00_006744</name>
</gene>
<evidence type="ECO:0000313" key="1">
    <source>
        <dbReference type="EMBL" id="KAL0274278.1"/>
    </source>
</evidence>
<sequence length="99" mass="11159">MHSLFPLSGLGDLRRLNDLRRTIFSNSRKDSEDNFITPRGAYHLINRVLQNNTITGPTTGTTGSTTSLPRWRQDVGKNPFSIFNVSSIPLLLIIARDYL</sequence>
<comment type="caution">
    <text evidence="1">The sequence shown here is derived from an EMBL/GenBank/DDBJ whole genome shotgun (WGS) entry which is preliminary data.</text>
</comment>
<name>A0AAW2HY17_9NEOP</name>
<dbReference type="AlphaFoldDB" id="A0AAW2HY17"/>
<accession>A0AAW2HY17</accession>
<proteinExistence type="predicted"/>
<protein>
    <submittedName>
        <fullName evidence="1">Uncharacterized protein</fullName>
    </submittedName>
</protein>
<dbReference type="EMBL" id="JARGDH010000003">
    <property type="protein sequence ID" value="KAL0274278.1"/>
    <property type="molecule type" value="Genomic_DNA"/>
</dbReference>
<organism evidence="1">
    <name type="scientific">Menopon gallinae</name>
    <name type="common">poultry shaft louse</name>
    <dbReference type="NCBI Taxonomy" id="328185"/>
    <lineage>
        <taxon>Eukaryota</taxon>
        <taxon>Metazoa</taxon>
        <taxon>Ecdysozoa</taxon>
        <taxon>Arthropoda</taxon>
        <taxon>Hexapoda</taxon>
        <taxon>Insecta</taxon>
        <taxon>Pterygota</taxon>
        <taxon>Neoptera</taxon>
        <taxon>Paraneoptera</taxon>
        <taxon>Psocodea</taxon>
        <taxon>Troctomorpha</taxon>
        <taxon>Phthiraptera</taxon>
        <taxon>Amblycera</taxon>
        <taxon>Menoponidae</taxon>
        <taxon>Menopon</taxon>
    </lineage>
</organism>
<reference evidence="1" key="1">
    <citation type="journal article" date="2024" name="Gigascience">
        <title>Chromosome-level genome of the poultry shaft louse Menopon gallinae provides insight into the host-switching and adaptive evolution of parasitic lice.</title>
        <authorList>
            <person name="Xu Y."/>
            <person name="Ma L."/>
            <person name="Liu S."/>
            <person name="Liang Y."/>
            <person name="Liu Q."/>
            <person name="He Z."/>
            <person name="Tian L."/>
            <person name="Duan Y."/>
            <person name="Cai W."/>
            <person name="Li H."/>
            <person name="Song F."/>
        </authorList>
    </citation>
    <scope>NUCLEOTIDE SEQUENCE</scope>
    <source>
        <strain evidence="1">Cailab_2023a</strain>
    </source>
</reference>